<dbReference type="SUPFAM" id="SSF57850">
    <property type="entry name" value="RING/U-box"/>
    <property type="match status" value="1"/>
</dbReference>
<comment type="caution">
    <text evidence="2">The sequence shown here is derived from an EMBL/GenBank/DDBJ whole genome shotgun (WGS) entry which is preliminary data.</text>
</comment>
<evidence type="ECO:0000313" key="3">
    <source>
        <dbReference type="Proteomes" id="UP000248975"/>
    </source>
</evidence>
<dbReference type="Proteomes" id="UP000248975">
    <property type="component" value="Unassembled WGS sequence"/>
</dbReference>
<feature type="domain" description="UBP-type" evidence="1">
    <location>
        <begin position="1"/>
        <end position="88"/>
    </location>
</feature>
<dbReference type="AlphaFoldDB" id="A0A2W5SMB5"/>
<reference evidence="2 3" key="1">
    <citation type="submission" date="2017-08" db="EMBL/GenBank/DDBJ databases">
        <title>Infants hospitalized years apart are colonized by the same room-sourced microbial strains.</title>
        <authorList>
            <person name="Brooks B."/>
            <person name="Olm M.R."/>
            <person name="Firek B.A."/>
            <person name="Baker R."/>
            <person name="Thomas B.C."/>
            <person name="Morowitz M.J."/>
            <person name="Banfield J.F."/>
        </authorList>
    </citation>
    <scope>NUCLEOTIDE SEQUENCE [LARGE SCALE GENOMIC DNA]</scope>
    <source>
        <strain evidence="2">S2_003_000_R2_11</strain>
    </source>
</reference>
<evidence type="ECO:0000259" key="1">
    <source>
        <dbReference type="PROSITE" id="PS50271"/>
    </source>
</evidence>
<accession>A0A2W5SMB5</accession>
<dbReference type="InterPro" id="IPR013083">
    <property type="entry name" value="Znf_RING/FYVE/PHD"/>
</dbReference>
<name>A0A2W5SMB5_CERSP</name>
<gene>
    <name evidence="2" type="ORF">DI533_09495</name>
</gene>
<dbReference type="GO" id="GO:0008270">
    <property type="term" value="F:zinc ion binding"/>
    <property type="evidence" value="ECO:0007669"/>
    <property type="project" value="InterPro"/>
</dbReference>
<organism evidence="2 3">
    <name type="scientific">Cereibacter sphaeroides</name>
    <name type="common">Rhodobacter sphaeroides</name>
    <dbReference type="NCBI Taxonomy" id="1063"/>
    <lineage>
        <taxon>Bacteria</taxon>
        <taxon>Pseudomonadati</taxon>
        <taxon>Pseudomonadota</taxon>
        <taxon>Alphaproteobacteria</taxon>
        <taxon>Rhodobacterales</taxon>
        <taxon>Paracoccaceae</taxon>
        <taxon>Cereibacter</taxon>
    </lineage>
</organism>
<proteinExistence type="predicted"/>
<evidence type="ECO:0000313" key="2">
    <source>
        <dbReference type="EMBL" id="PZR00745.1"/>
    </source>
</evidence>
<dbReference type="Gene3D" id="3.30.40.10">
    <property type="entry name" value="Zinc/RING finger domain, C3HC4 (zinc finger)"/>
    <property type="match status" value="1"/>
</dbReference>
<dbReference type="EMBL" id="QFQS01000001">
    <property type="protein sequence ID" value="PZR00745.1"/>
    <property type="molecule type" value="Genomic_DNA"/>
</dbReference>
<dbReference type="Pfam" id="PF02148">
    <property type="entry name" value="zf-UBP"/>
    <property type="match status" value="1"/>
</dbReference>
<dbReference type="InterPro" id="IPR001607">
    <property type="entry name" value="Znf_UBP"/>
</dbReference>
<sequence>MPCTHGDMIKLPVPSEGDKRGAVCEDCVAEGSRWVHLRRCQTCGKVGCCDSSPRRHASKHAQEAGHPVVTSMERRESWSYCFVDELFI</sequence>
<dbReference type="PROSITE" id="PS50271">
    <property type="entry name" value="ZF_UBP"/>
    <property type="match status" value="1"/>
</dbReference>
<protein>
    <recommendedName>
        <fullName evidence="1">UBP-type domain-containing protein</fullName>
    </recommendedName>
</protein>